<comment type="caution">
    <text evidence="2">The sequence shown here is derived from an EMBL/GenBank/DDBJ whole genome shotgun (WGS) entry which is preliminary data.</text>
</comment>
<proteinExistence type="predicted"/>
<protein>
    <submittedName>
        <fullName evidence="2">Uncharacterized protein</fullName>
    </submittedName>
</protein>
<feature type="compositionally biased region" description="Polar residues" evidence="1">
    <location>
        <begin position="1"/>
        <end position="16"/>
    </location>
</feature>
<evidence type="ECO:0000313" key="2">
    <source>
        <dbReference type="EMBL" id="KAA1016091.1"/>
    </source>
</evidence>
<dbReference type="Proteomes" id="UP000325273">
    <property type="component" value="Unassembled WGS sequence"/>
</dbReference>
<keyword evidence="3" id="KW-1185">Reference proteome</keyword>
<feature type="region of interest" description="Disordered" evidence="1">
    <location>
        <begin position="1"/>
        <end position="84"/>
    </location>
</feature>
<dbReference type="AlphaFoldDB" id="A0A5B0HLH1"/>
<evidence type="ECO:0000313" key="3">
    <source>
        <dbReference type="Proteomes" id="UP000325273"/>
    </source>
</evidence>
<gene>
    <name evidence="2" type="ORF">FVF58_01695</name>
</gene>
<reference evidence="2 3" key="1">
    <citation type="submission" date="2019-08" db="EMBL/GenBank/DDBJ databases">
        <title>Paraburkholderia sp. DCY113.</title>
        <authorList>
            <person name="Kang J."/>
        </authorList>
    </citation>
    <scope>NUCLEOTIDE SEQUENCE [LARGE SCALE GENOMIC DNA]</scope>
    <source>
        <strain evidence="2 3">DCY113</strain>
    </source>
</reference>
<name>A0A5B0HLH1_9BURK</name>
<evidence type="ECO:0000256" key="1">
    <source>
        <dbReference type="SAM" id="MobiDB-lite"/>
    </source>
</evidence>
<accession>A0A5B0HLH1</accession>
<sequence>MNSPSTACWSSATAHGSSKRAPERVPFESPEGLSLAHVERRRARRRTGRGHGARHLFPTHHNVHTVERKRKNSEGSANIGRIRF</sequence>
<organism evidence="2 3">
    <name type="scientific">Paraburkholderia panacisoli</name>
    <dbReference type="NCBI Taxonomy" id="2603818"/>
    <lineage>
        <taxon>Bacteria</taxon>
        <taxon>Pseudomonadati</taxon>
        <taxon>Pseudomonadota</taxon>
        <taxon>Betaproteobacteria</taxon>
        <taxon>Burkholderiales</taxon>
        <taxon>Burkholderiaceae</taxon>
        <taxon>Paraburkholderia</taxon>
    </lineage>
</organism>
<feature type="compositionally biased region" description="Basic residues" evidence="1">
    <location>
        <begin position="39"/>
        <end position="71"/>
    </location>
</feature>
<dbReference type="EMBL" id="VTUZ01000001">
    <property type="protein sequence ID" value="KAA1016091.1"/>
    <property type="molecule type" value="Genomic_DNA"/>
</dbReference>